<evidence type="ECO:0000313" key="5">
    <source>
        <dbReference type="EMBL" id="RYR36953.1"/>
    </source>
</evidence>
<evidence type="ECO:0000256" key="3">
    <source>
        <dbReference type="PROSITE-ProRule" id="PRU00221"/>
    </source>
</evidence>
<reference evidence="5 6" key="1">
    <citation type="submission" date="2019-01" db="EMBL/GenBank/DDBJ databases">
        <title>Sequencing of cultivated peanut Arachis hypogaea provides insights into genome evolution and oil improvement.</title>
        <authorList>
            <person name="Chen X."/>
        </authorList>
    </citation>
    <scope>NUCLEOTIDE SEQUENCE [LARGE SCALE GENOMIC DNA]</scope>
    <source>
        <strain evidence="6">cv. Fuhuasheng</strain>
        <tissue evidence="5">Leaves</tissue>
    </source>
</reference>
<keyword evidence="1 3" id="KW-0853">WD repeat</keyword>
<evidence type="ECO:0008006" key="7">
    <source>
        <dbReference type="Google" id="ProtNLM"/>
    </source>
</evidence>
<dbReference type="SMART" id="SM00320">
    <property type="entry name" value="WD40"/>
    <property type="match status" value="7"/>
</dbReference>
<evidence type="ECO:0000256" key="2">
    <source>
        <dbReference type="ARBA" id="ARBA00022737"/>
    </source>
</evidence>
<feature type="region of interest" description="Disordered" evidence="4">
    <location>
        <begin position="289"/>
        <end position="311"/>
    </location>
</feature>
<dbReference type="Pfam" id="PF00400">
    <property type="entry name" value="WD40"/>
    <property type="match status" value="4"/>
</dbReference>
<dbReference type="PROSITE" id="PS50294">
    <property type="entry name" value="WD_REPEATS_REGION"/>
    <property type="match status" value="1"/>
</dbReference>
<dbReference type="STRING" id="3818.A0A445BE40"/>
<feature type="compositionally biased region" description="Low complexity" evidence="4">
    <location>
        <begin position="302"/>
        <end position="311"/>
    </location>
</feature>
<dbReference type="InterPro" id="IPR001680">
    <property type="entry name" value="WD40_rpt"/>
</dbReference>
<dbReference type="InterPro" id="IPR045151">
    <property type="entry name" value="DCAF8"/>
</dbReference>
<dbReference type="PROSITE" id="PS50082">
    <property type="entry name" value="WD_REPEATS_2"/>
    <property type="match status" value="1"/>
</dbReference>
<keyword evidence="6" id="KW-1185">Reference proteome</keyword>
<keyword evidence="2" id="KW-0677">Repeat</keyword>
<evidence type="ECO:0000256" key="4">
    <source>
        <dbReference type="SAM" id="MobiDB-lite"/>
    </source>
</evidence>
<dbReference type="EMBL" id="SDMP01000009">
    <property type="protein sequence ID" value="RYR36953.1"/>
    <property type="molecule type" value="Genomic_DNA"/>
</dbReference>
<dbReference type="PANTHER" id="PTHR15574">
    <property type="entry name" value="WD REPEAT DOMAIN-CONTAINING FAMILY"/>
    <property type="match status" value="1"/>
</dbReference>
<dbReference type="InterPro" id="IPR036322">
    <property type="entry name" value="WD40_repeat_dom_sf"/>
</dbReference>
<organism evidence="5 6">
    <name type="scientific">Arachis hypogaea</name>
    <name type="common">Peanut</name>
    <dbReference type="NCBI Taxonomy" id="3818"/>
    <lineage>
        <taxon>Eukaryota</taxon>
        <taxon>Viridiplantae</taxon>
        <taxon>Streptophyta</taxon>
        <taxon>Embryophyta</taxon>
        <taxon>Tracheophyta</taxon>
        <taxon>Spermatophyta</taxon>
        <taxon>Magnoliopsida</taxon>
        <taxon>eudicotyledons</taxon>
        <taxon>Gunneridae</taxon>
        <taxon>Pentapetalae</taxon>
        <taxon>rosids</taxon>
        <taxon>fabids</taxon>
        <taxon>Fabales</taxon>
        <taxon>Fabaceae</taxon>
        <taxon>Papilionoideae</taxon>
        <taxon>50 kb inversion clade</taxon>
        <taxon>dalbergioids sensu lato</taxon>
        <taxon>Dalbergieae</taxon>
        <taxon>Pterocarpus clade</taxon>
        <taxon>Arachis</taxon>
    </lineage>
</organism>
<dbReference type="InterPro" id="IPR015943">
    <property type="entry name" value="WD40/YVTN_repeat-like_dom_sf"/>
</dbReference>
<comment type="caution">
    <text evidence="5">The sequence shown here is derived from an EMBL/GenBank/DDBJ whole genome shotgun (WGS) entry which is preliminary data.</text>
</comment>
<evidence type="ECO:0000256" key="1">
    <source>
        <dbReference type="ARBA" id="ARBA00022574"/>
    </source>
</evidence>
<name>A0A445BE40_ARAHY</name>
<dbReference type="AlphaFoldDB" id="A0A445BE40"/>
<evidence type="ECO:0000313" key="6">
    <source>
        <dbReference type="Proteomes" id="UP000289738"/>
    </source>
</evidence>
<feature type="repeat" description="WD" evidence="3">
    <location>
        <begin position="49"/>
        <end position="90"/>
    </location>
</feature>
<proteinExistence type="predicted"/>
<dbReference type="GO" id="GO:0005737">
    <property type="term" value="C:cytoplasm"/>
    <property type="evidence" value="ECO:0007669"/>
    <property type="project" value="TreeGrafter"/>
</dbReference>
<feature type="region of interest" description="Disordered" evidence="4">
    <location>
        <begin position="486"/>
        <end position="511"/>
    </location>
</feature>
<dbReference type="Gene3D" id="2.130.10.10">
    <property type="entry name" value="YVTN repeat-like/Quinoprotein amine dehydrogenase"/>
    <property type="match status" value="1"/>
</dbReference>
<dbReference type="PANTHER" id="PTHR15574:SF21">
    <property type="entry name" value="DDB1- AND CUL4-ASSOCIATED FACTOR 8"/>
    <property type="match status" value="1"/>
</dbReference>
<gene>
    <name evidence="5" type="ORF">Ahy_A09g041896</name>
</gene>
<sequence length="511" mass="57171">MNKRPRTTLDKPLLDLCHRELGQISNRNFAHRLAASEDLVLRLDVLRKLEKHRGCVNTVCFNADGDILVSGSDDRRVILWDWETGHIKLSFHSGHTNNVFQAKIMPHSDDRSIVTCAADGQVRHAQILERGRVENKLLAKHQGRAHKMAIEPGSPHIFYTCGEDGLVQHFDLRTGTATELFTCQPIKDRWDYIPVIHLNAIAIDPRNPNLFAVAGSDEYTRLYDIRKYKWDGSSDFGQPVNFFCPPHLIGDQRGVGITGLAFSEQRELLVSYNDEYIYLFTQDMGLGPNPDPGSPVSMNSDSSEMGGSLGSAASLSNISGSADEKITPQVFKGHRNSETVKGVNFFGPKCEYVVSGSDCGRIFIWRKKDGQLIRVMEGDKNVVNCIESHPHTMVLASSGIEYDIKMWTPKAHEKATLPKNIEQNSSLPSFYLLSRVVSESHSVQNPRKLMLQLFSLPRRRVRTNNNGENSAADRELLELILTFNANSDSSNDDDNDNDDGGDTVSQEDLFS</sequence>
<protein>
    <recommendedName>
        <fullName evidence="7">DDB1-and CUL4-associated factor</fullName>
    </recommendedName>
</protein>
<dbReference type="GO" id="GO:0080008">
    <property type="term" value="C:Cul4-RING E3 ubiquitin ligase complex"/>
    <property type="evidence" value="ECO:0007669"/>
    <property type="project" value="TreeGrafter"/>
</dbReference>
<accession>A0A445BE40</accession>
<dbReference type="SUPFAM" id="SSF50978">
    <property type="entry name" value="WD40 repeat-like"/>
    <property type="match status" value="1"/>
</dbReference>
<feature type="compositionally biased region" description="Acidic residues" evidence="4">
    <location>
        <begin position="490"/>
        <end position="501"/>
    </location>
</feature>
<dbReference type="Proteomes" id="UP000289738">
    <property type="component" value="Chromosome A09"/>
</dbReference>